<keyword evidence="1" id="KW-0472">Membrane</keyword>
<feature type="non-terminal residue" evidence="2">
    <location>
        <position position="1"/>
    </location>
</feature>
<sequence>PTVKAPTRPLITITNKNLQSRSVQFGVQLEGGYQKYFTPFVGIAYYGYFGYRYLYMDKALSAAIRANNVNRYSLGVGANLLFNVYSKIRKPKMGRRAKIQAYGFFAGLLGMFHVWTAQFSSASAAQVSNNANINATFGISVRVDRFKWSLGVHMPLISQTRTLMTPTSLNGYESLKLVDSYKSSSLFMNFTQIF</sequence>
<gene>
    <name evidence="2" type="primary">omp618</name>
</gene>
<organism evidence="2">
    <name type="scientific">Helicobacter salomonis</name>
    <dbReference type="NCBI Taxonomy" id="56878"/>
    <lineage>
        <taxon>Bacteria</taxon>
        <taxon>Pseudomonadati</taxon>
        <taxon>Campylobacterota</taxon>
        <taxon>Epsilonproteobacteria</taxon>
        <taxon>Campylobacterales</taxon>
        <taxon>Helicobacteraceae</taxon>
        <taxon>Helicobacter</taxon>
    </lineage>
</organism>
<dbReference type="AlphaFoldDB" id="A0A1M4NIM4"/>
<evidence type="ECO:0000256" key="1">
    <source>
        <dbReference type="SAM" id="Phobius"/>
    </source>
</evidence>
<reference evidence="2" key="1">
    <citation type="submission" date="2016-11" db="EMBL/GenBank/DDBJ databases">
        <title>Proteomic and phylogenetic analysis of the outer membrane protein repertoire of gastric Helicobacter species.</title>
        <authorList>
            <person name="Joosten M."/>
        </authorList>
    </citation>
    <scope>NUCLEOTIDE SEQUENCE</scope>
    <source>
        <strain evidence="2">R1053</strain>
    </source>
</reference>
<dbReference type="Pfam" id="PF01856">
    <property type="entry name" value="HP_OMP"/>
    <property type="match status" value="1"/>
</dbReference>
<dbReference type="EMBL" id="LT633876">
    <property type="protein sequence ID" value="SFZ79614.1"/>
    <property type="molecule type" value="Genomic_DNA"/>
</dbReference>
<keyword evidence="1" id="KW-0812">Transmembrane</keyword>
<dbReference type="RefSeq" id="WP_104757952.1">
    <property type="nucleotide sequence ID" value="NZ_OANQ01000020.1"/>
</dbReference>
<feature type="transmembrane region" description="Helical" evidence="1">
    <location>
        <begin position="99"/>
        <end position="116"/>
    </location>
</feature>
<keyword evidence="1" id="KW-1133">Transmembrane helix</keyword>
<dbReference type="InterPro" id="IPR002718">
    <property type="entry name" value="OMP_Helicobacter"/>
</dbReference>
<dbReference type="PRINTS" id="PR01776">
    <property type="entry name" value="HPOMPFAMILY"/>
</dbReference>
<protein>
    <submittedName>
        <fullName evidence="2">OMP618</fullName>
    </submittedName>
</protein>
<accession>A0A1M4NIM4</accession>
<name>A0A1M4NIM4_9HELI</name>
<feature type="transmembrane region" description="Helical" evidence="1">
    <location>
        <begin position="36"/>
        <end position="55"/>
    </location>
</feature>
<evidence type="ECO:0000313" key="2">
    <source>
        <dbReference type="EMBL" id="SFZ79614.1"/>
    </source>
</evidence>
<proteinExistence type="predicted"/>